<keyword evidence="2" id="KW-1185">Reference proteome</keyword>
<protein>
    <submittedName>
        <fullName evidence="1">Uncharacterized protein</fullName>
    </submittedName>
</protein>
<reference evidence="2" key="1">
    <citation type="journal article" date="2019" name="Int. J. Syst. Evol. Microbiol.">
        <title>The Global Catalogue of Microorganisms (GCM) 10K type strain sequencing project: providing services to taxonomists for standard genome sequencing and annotation.</title>
        <authorList>
            <consortium name="The Broad Institute Genomics Platform"/>
            <consortium name="The Broad Institute Genome Sequencing Center for Infectious Disease"/>
            <person name="Wu L."/>
            <person name="Ma J."/>
        </authorList>
    </citation>
    <scope>NUCLEOTIDE SEQUENCE [LARGE SCALE GENOMIC DNA]</scope>
    <source>
        <strain evidence="2">CGMCC 1.12404</strain>
    </source>
</reference>
<accession>A0ABQ1H592</accession>
<evidence type="ECO:0000313" key="2">
    <source>
        <dbReference type="Proteomes" id="UP000617979"/>
    </source>
</evidence>
<name>A0ABQ1H592_9BACL</name>
<comment type="caution">
    <text evidence="1">The sequence shown here is derived from an EMBL/GenBank/DDBJ whole genome shotgun (WGS) entry which is preliminary data.</text>
</comment>
<proteinExistence type="predicted"/>
<dbReference type="EMBL" id="BMEX01000043">
    <property type="protein sequence ID" value="GGA59259.1"/>
    <property type="molecule type" value="Genomic_DNA"/>
</dbReference>
<organism evidence="1 2">
    <name type="scientific">Kroppenstedtia guangzhouensis</name>
    <dbReference type="NCBI Taxonomy" id="1274356"/>
    <lineage>
        <taxon>Bacteria</taxon>
        <taxon>Bacillati</taxon>
        <taxon>Bacillota</taxon>
        <taxon>Bacilli</taxon>
        <taxon>Bacillales</taxon>
        <taxon>Thermoactinomycetaceae</taxon>
        <taxon>Kroppenstedtia</taxon>
    </lineage>
</organism>
<gene>
    <name evidence="1" type="ORF">GCM10007416_35460</name>
</gene>
<evidence type="ECO:0000313" key="1">
    <source>
        <dbReference type="EMBL" id="GGA59259.1"/>
    </source>
</evidence>
<sequence>MSISYLLIEALWVLELTNLPSVRLFIYMGGVIDLKMTGHPMHGSHVTLEKKVQILLKRSTIIQIVSVLQLFGIMTMPWESLV</sequence>
<dbReference type="Proteomes" id="UP000617979">
    <property type="component" value="Unassembled WGS sequence"/>
</dbReference>